<evidence type="ECO:0000313" key="1">
    <source>
        <dbReference type="EMBL" id="GGA91501.1"/>
    </source>
</evidence>
<dbReference type="InterPro" id="IPR036526">
    <property type="entry name" value="C-N_Hydrolase_sf"/>
</dbReference>
<dbReference type="AlphaFoldDB" id="A0A916SBH0"/>
<dbReference type="SUPFAM" id="SSF56317">
    <property type="entry name" value="Carbon-nitrogen hydrolase"/>
    <property type="match status" value="1"/>
</dbReference>
<dbReference type="EMBL" id="BMEY01000029">
    <property type="protein sequence ID" value="GGA91501.1"/>
    <property type="molecule type" value="Genomic_DNA"/>
</dbReference>
<dbReference type="RefSeq" id="WP_188386210.1">
    <property type="nucleotide sequence ID" value="NZ_BMEY01000029.1"/>
</dbReference>
<dbReference type="Gene3D" id="3.60.110.10">
    <property type="entry name" value="Carbon-nitrogen hydrolase"/>
    <property type="match status" value="1"/>
</dbReference>
<comment type="caution">
    <text evidence="1">The sequence shown here is derived from an EMBL/GenBank/DDBJ whole genome shotgun (WGS) entry which is preliminary data.</text>
</comment>
<keyword evidence="2" id="KW-1185">Reference proteome</keyword>
<name>A0A916SBH0_9BACI</name>
<sequence>MEKVVSSELWKTVLCKNVIRIDFQGGNKYCRNNNCQCDELDIPFENLFEFYAHIFSIFDRMNTEYLASYLIDNFDQFNIHFDSVNKTIERYEDAFYFLEADELSMSKDLFKDIKMILQDSTTTQLLLVKLFSLLIAIDRLFGKLIQERPVEELYTLFPHVTSSGILVHKIPSSVQENFHDIENELTTESLNDPNESIVYQHIRNVTSISIELSYDSRFVKLQEKYNQPLSEKRLEEISIGFIPIELEFKNYQFDRDNKTENLESFNVKHFKSSHYSESLINKFVTLLKSNSDFIISSELNTELKVQNRLKDELKKENYMTSLIFPGTFHVRGNEVDLESLFNNSYINYSQTLTCKGETLGNVIKTNPYKEIFNGVEKVENISPGREIIFYDTHLGRIAVLICADLLNDNLIYTITRCGTNIVFVMAMHSNPSGGQFEDYIHKLGNVSKSIVIICNYPLPKDNSQSNVVTKYVYLPSKGIKPWKSCSHEIEVKKMGDILKKHCKN</sequence>
<proteinExistence type="predicted"/>
<protein>
    <submittedName>
        <fullName evidence="1">Uncharacterized protein</fullName>
    </submittedName>
</protein>
<gene>
    <name evidence="1" type="ORF">GCM10008025_37530</name>
</gene>
<accession>A0A916SBH0</accession>
<reference evidence="1" key="1">
    <citation type="journal article" date="2014" name="Int. J. Syst. Evol. Microbiol.">
        <title>Complete genome sequence of Corynebacterium casei LMG S-19264T (=DSM 44701T), isolated from a smear-ripened cheese.</title>
        <authorList>
            <consortium name="US DOE Joint Genome Institute (JGI-PGF)"/>
            <person name="Walter F."/>
            <person name="Albersmeier A."/>
            <person name="Kalinowski J."/>
            <person name="Ruckert C."/>
        </authorList>
    </citation>
    <scope>NUCLEOTIDE SEQUENCE</scope>
    <source>
        <strain evidence="1">CGMCC 1.12408</strain>
    </source>
</reference>
<evidence type="ECO:0000313" key="2">
    <source>
        <dbReference type="Proteomes" id="UP000613512"/>
    </source>
</evidence>
<dbReference type="Proteomes" id="UP000613512">
    <property type="component" value="Unassembled WGS sequence"/>
</dbReference>
<reference evidence="1" key="2">
    <citation type="submission" date="2020-09" db="EMBL/GenBank/DDBJ databases">
        <authorList>
            <person name="Sun Q."/>
            <person name="Zhou Y."/>
        </authorList>
    </citation>
    <scope>NUCLEOTIDE SEQUENCE</scope>
    <source>
        <strain evidence="1">CGMCC 1.12408</strain>
    </source>
</reference>
<organism evidence="1 2">
    <name type="scientific">Ornithinibacillus halotolerans</name>
    <dbReference type="NCBI Taxonomy" id="1274357"/>
    <lineage>
        <taxon>Bacteria</taxon>
        <taxon>Bacillati</taxon>
        <taxon>Bacillota</taxon>
        <taxon>Bacilli</taxon>
        <taxon>Bacillales</taxon>
        <taxon>Bacillaceae</taxon>
        <taxon>Ornithinibacillus</taxon>
    </lineage>
</organism>